<dbReference type="AlphaFoldDB" id="A0A9D4YNG9"/>
<dbReference type="EMBL" id="JAMSHJ010000002">
    <property type="protein sequence ID" value="KAI5439786.1"/>
    <property type="molecule type" value="Genomic_DNA"/>
</dbReference>
<dbReference type="GO" id="GO:0043565">
    <property type="term" value="F:sequence-specific DNA binding"/>
    <property type="evidence" value="ECO:0007669"/>
    <property type="project" value="TreeGrafter"/>
</dbReference>
<dbReference type="PANTHER" id="PTHR33873">
    <property type="entry name" value="TRANSCRIPTION FACTOR VOZ1"/>
    <property type="match status" value="1"/>
</dbReference>
<reference evidence="1 2" key="1">
    <citation type="journal article" date="2022" name="Nat. Genet.">
        <title>Improved pea reference genome and pan-genome highlight genomic features and evolutionary characteristics.</title>
        <authorList>
            <person name="Yang T."/>
            <person name="Liu R."/>
            <person name="Luo Y."/>
            <person name="Hu S."/>
            <person name="Wang D."/>
            <person name="Wang C."/>
            <person name="Pandey M.K."/>
            <person name="Ge S."/>
            <person name="Xu Q."/>
            <person name="Li N."/>
            <person name="Li G."/>
            <person name="Huang Y."/>
            <person name="Saxena R.K."/>
            <person name="Ji Y."/>
            <person name="Li M."/>
            <person name="Yan X."/>
            <person name="He Y."/>
            <person name="Liu Y."/>
            <person name="Wang X."/>
            <person name="Xiang C."/>
            <person name="Varshney R.K."/>
            <person name="Ding H."/>
            <person name="Gao S."/>
            <person name="Zong X."/>
        </authorList>
    </citation>
    <scope>NUCLEOTIDE SEQUENCE [LARGE SCALE GENOMIC DNA]</scope>
    <source>
        <strain evidence="1 2">cv. Zhongwan 6</strain>
    </source>
</reference>
<dbReference type="Gramene" id="Psat02G0524200-T1">
    <property type="protein sequence ID" value="KAI5439786.1"/>
    <property type="gene ID" value="KIW84_025242"/>
</dbReference>
<evidence type="ECO:0000313" key="2">
    <source>
        <dbReference type="Proteomes" id="UP001058974"/>
    </source>
</evidence>
<dbReference type="PANTHER" id="PTHR33873:SF1">
    <property type="entry name" value="TRANSCRIPTION FACTOR VOZ1"/>
    <property type="match status" value="1"/>
</dbReference>
<comment type="caution">
    <text evidence="1">The sequence shown here is derived from an EMBL/GenBank/DDBJ whole genome shotgun (WGS) entry which is preliminary data.</text>
</comment>
<protein>
    <submittedName>
        <fullName evidence="1">Uncharacterized protein</fullName>
    </submittedName>
</protein>
<proteinExistence type="predicted"/>
<accession>A0A9D4YNG9</accession>
<keyword evidence="2" id="KW-1185">Reference proteome</keyword>
<organism evidence="1 2">
    <name type="scientific">Pisum sativum</name>
    <name type="common">Garden pea</name>
    <name type="synonym">Lathyrus oleraceus</name>
    <dbReference type="NCBI Taxonomy" id="3888"/>
    <lineage>
        <taxon>Eukaryota</taxon>
        <taxon>Viridiplantae</taxon>
        <taxon>Streptophyta</taxon>
        <taxon>Embryophyta</taxon>
        <taxon>Tracheophyta</taxon>
        <taxon>Spermatophyta</taxon>
        <taxon>Magnoliopsida</taxon>
        <taxon>eudicotyledons</taxon>
        <taxon>Gunneridae</taxon>
        <taxon>Pentapetalae</taxon>
        <taxon>rosids</taxon>
        <taxon>fabids</taxon>
        <taxon>Fabales</taxon>
        <taxon>Fabaceae</taxon>
        <taxon>Papilionoideae</taxon>
        <taxon>50 kb inversion clade</taxon>
        <taxon>NPAAA clade</taxon>
        <taxon>Hologalegina</taxon>
        <taxon>IRL clade</taxon>
        <taxon>Fabeae</taxon>
        <taxon>Lathyrus</taxon>
    </lineage>
</organism>
<evidence type="ECO:0000313" key="1">
    <source>
        <dbReference type="EMBL" id="KAI5439786.1"/>
    </source>
</evidence>
<dbReference type="GO" id="GO:0005634">
    <property type="term" value="C:nucleus"/>
    <property type="evidence" value="ECO:0007669"/>
    <property type="project" value="TreeGrafter"/>
</dbReference>
<name>A0A9D4YNG9_PEA</name>
<dbReference type="InterPro" id="IPR039277">
    <property type="entry name" value="VOZ1/VOZ2"/>
</dbReference>
<dbReference type="GO" id="GO:0045893">
    <property type="term" value="P:positive regulation of DNA-templated transcription"/>
    <property type="evidence" value="ECO:0007669"/>
    <property type="project" value="TreeGrafter"/>
</dbReference>
<dbReference type="Proteomes" id="UP001058974">
    <property type="component" value="Chromosome 2"/>
</dbReference>
<dbReference type="GO" id="GO:0048578">
    <property type="term" value="P:positive regulation of long-day photoperiodism, flowering"/>
    <property type="evidence" value="ECO:0007669"/>
    <property type="project" value="InterPro"/>
</dbReference>
<sequence>MATNKQDGLALEYHQFDLHQDFDHNLYTGFNSTGYSEEEVIPHISSYLPNTYPHPSAFLGSNRHQAWPRFFDLGGTCLKGNILFSSLSAKAQGKDVGIHGM</sequence>
<gene>
    <name evidence="1" type="ORF">KIW84_025242</name>
</gene>